<name>A0A965ZLX5_9SPHI</name>
<dbReference type="PANTHER" id="PTHR39441">
    <property type="entry name" value="DUF2252 DOMAIN-CONTAINING PROTEIN"/>
    <property type="match status" value="1"/>
</dbReference>
<evidence type="ECO:0000313" key="3">
    <source>
        <dbReference type="Proteomes" id="UP000638732"/>
    </source>
</evidence>
<sequence length="459" mass="52445">MESERKIWEPMPTVEERINYGKAQREKTPRELHSSTSYAKSDRVDPVQLIVDSNEDRLQDLVPIRHARMLQSAFAFYRGAAMIMANDLSYTPSSGIYVQSCGDCHLMNFGGYATPERKQVFDINDFDETLQAPFEWDLKRLAASIIIAGRYKGFTDKENRKAVFGAIKMYAEKMQKYSTMHQLDIWYSRLDNKTIVKYFKNEVDFAKRIKSATEKAKRRTHEQVFPKISVLENGRRKIVDEPPLIYHLPDTDKFIHEGQEFFEGYYANLSDDKKALMKRYQLVDLAVKVVGVGSVGTRCVIALMMAGEEDALILQFKEARRSVLEPYNQKSEYQNNGERIVNGQRLMQAVSDIFLGWARTKAGRDFYIRQLRDMKSGANIDTFTTNTLSNYTLLCGWALAKSHAKSGMSPEIAGYIGKSDVFADAIAGFALSYADQNERDYKAFNHAAKTNKIPVETES</sequence>
<accession>A0A965ZLX5</accession>
<reference evidence="2" key="1">
    <citation type="submission" date="2020-01" db="EMBL/GenBank/DDBJ databases">
        <authorList>
            <person name="Seo Y.L."/>
        </authorList>
    </citation>
    <scope>NUCLEOTIDE SEQUENCE</scope>
    <source>
        <strain evidence="2">R11</strain>
    </source>
</reference>
<keyword evidence="3" id="KW-1185">Reference proteome</keyword>
<evidence type="ECO:0000256" key="1">
    <source>
        <dbReference type="SAM" id="MobiDB-lite"/>
    </source>
</evidence>
<reference evidence="2" key="2">
    <citation type="submission" date="2020-10" db="EMBL/GenBank/DDBJ databases">
        <title>Mucilaginibacter sp. nov., isolated from soil.</title>
        <authorList>
            <person name="Jeon C.O."/>
        </authorList>
    </citation>
    <scope>NUCLEOTIDE SEQUENCE</scope>
    <source>
        <strain evidence="2">R11</strain>
    </source>
</reference>
<gene>
    <name evidence="2" type="ORF">GSY63_23545</name>
</gene>
<comment type="caution">
    <text evidence="2">The sequence shown here is derived from an EMBL/GenBank/DDBJ whole genome shotgun (WGS) entry which is preliminary data.</text>
</comment>
<organism evidence="2 3">
    <name type="scientific">Mucilaginibacter agri</name>
    <dbReference type="NCBI Taxonomy" id="2695265"/>
    <lineage>
        <taxon>Bacteria</taxon>
        <taxon>Pseudomonadati</taxon>
        <taxon>Bacteroidota</taxon>
        <taxon>Sphingobacteriia</taxon>
        <taxon>Sphingobacteriales</taxon>
        <taxon>Sphingobacteriaceae</taxon>
        <taxon>Mucilaginibacter</taxon>
    </lineage>
</organism>
<dbReference type="Proteomes" id="UP000638732">
    <property type="component" value="Unassembled WGS sequence"/>
</dbReference>
<dbReference type="InterPro" id="IPR018721">
    <property type="entry name" value="DUF2252"/>
</dbReference>
<proteinExistence type="predicted"/>
<dbReference type="EMBL" id="WWEO01000045">
    <property type="protein sequence ID" value="NCD72359.1"/>
    <property type="molecule type" value="Genomic_DNA"/>
</dbReference>
<feature type="compositionally biased region" description="Basic and acidic residues" evidence="1">
    <location>
        <begin position="19"/>
        <end position="33"/>
    </location>
</feature>
<dbReference type="RefSeq" id="WP_166588306.1">
    <property type="nucleotide sequence ID" value="NZ_WWEO01000045.1"/>
</dbReference>
<dbReference type="Pfam" id="PF10009">
    <property type="entry name" value="DUF2252"/>
    <property type="match status" value="1"/>
</dbReference>
<dbReference type="AlphaFoldDB" id="A0A965ZLX5"/>
<evidence type="ECO:0000313" key="2">
    <source>
        <dbReference type="EMBL" id="NCD72359.1"/>
    </source>
</evidence>
<feature type="region of interest" description="Disordered" evidence="1">
    <location>
        <begin position="19"/>
        <end position="38"/>
    </location>
</feature>
<protein>
    <submittedName>
        <fullName evidence="2">DUF2252 domain-containing protein</fullName>
    </submittedName>
</protein>
<dbReference type="PANTHER" id="PTHR39441:SF1">
    <property type="entry name" value="DUF2252 DOMAIN-CONTAINING PROTEIN"/>
    <property type="match status" value="1"/>
</dbReference>